<reference evidence="1 2" key="1">
    <citation type="submission" date="2020-01" db="EMBL/GenBank/DDBJ databases">
        <authorList>
            <person name="Liu G."/>
            <person name="Liu B."/>
        </authorList>
    </citation>
    <scope>NUCLEOTIDE SEQUENCE [LARGE SCALE GENOMIC DNA]</scope>
    <source>
        <strain evidence="1 2">FJAT-51161</strain>
    </source>
</reference>
<organism evidence="1 2">
    <name type="scientific">Lysinibacillus agricola</name>
    <dbReference type="NCBI Taxonomy" id="2590012"/>
    <lineage>
        <taxon>Bacteria</taxon>
        <taxon>Bacillati</taxon>
        <taxon>Bacillota</taxon>
        <taxon>Bacilli</taxon>
        <taxon>Bacillales</taxon>
        <taxon>Bacillaceae</taxon>
        <taxon>Lysinibacillus</taxon>
    </lineage>
</organism>
<accession>A0ABX7ANR6</accession>
<gene>
    <name evidence="1" type="ORF">FJQ98_18315</name>
</gene>
<proteinExistence type="predicted"/>
<protein>
    <submittedName>
        <fullName evidence="1">Uncharacterized protein</fullName>
    </submittedName>
</protein>
<dbReference type="Proteomes" id="UP000596049">
    <property type="component" value="Chromosome"/>
</dbReference>
<dbReference type="RefSeq" id="WP_053596514.1">
    <property type="nucleotide sequence ID" value="NZ_CP067341.1"/>
</dbReference>
<evidence type="ECO:0000313" key="2">
    <source>
        <dbReference type="Proteomes" id="UP000596049"/>
    </source>
</evidence>
<sequence length="133" mass="15964">MHLKNKELITQRLDGVWVYERIVKIEYNVENDVEDNYIGTLDLTFHITFIETKEPFKIRIRYYHVDDLTIRKATTFPLSRDLIVHDMKEQGLVSSQRYHVHDDSGYGENDGFEFIEFYCTSMEVILVEEFYEI</sequence>
<dbReference type="EMBL" id="CP067341">
    <property type="protein sequence ID" value="QQP11167.1"/>
    <property type="molecule type" value="Genomic_DNA"/>
</dbReference>
<name>A0ABX7ANR6_9BACI</name>
<keyword evidence="2" id="KW-1185">Reference proteome</keyword>
<evidence type="ECO:0000313" key="1">
    <source>
        <dbReference type="EMBL" id="QQP11167.1"/>
    </source>
</evidence>